<proteinExistence type="predicted"/>
<evidence type="ECO:0000313" key="2">
    <source>
        <dbReference type="Proteomes" id="UP001283361"/>
    </source>
</evidence>
<gene>
    <name evidence="1" type="ORF">RRG08_067307</name>
</gene>
<name>A0AAE1DD53_9GAST</name>
<dbReference type="EMBL" id="JAWDGP010004286">
    <property type="protein sequence ID" value="KAK3765585.1"/>
    <property type="molecule type" value="Genomic_DNA"/>
</dbReference>
<protein>
    <submittedName>
        <fullName evidence="1">Uncharacterized protein</fullName>
    </submittedName>
</protein>
<accession>A0AAE1DD53</accession>
<dbReference type="Proteomes" id="UP001283361">
    <property type="component" value="Unassembled WGS sequence"/>
</dbReference>
<dbReference type="AlphaFoldDB" id="A0AAE1DD53"/>
<organism evidence="1 2">
    <name type="scientific">Elysia crispata</name>
    <name type="common">lettuce slug</name>
    <dbReference type="NCBI Taxonomy" id="231223"/>
    <lineage>
        <taxon>Eukaryota</taxon>
        <taxon>Metazoa</taxon>
        <taxon>Spiralia</taxon>
        <taxon>Lophotrochozoa</taxon>
        <taxon>Mollusca</taxon>
        <taxon>Gastropoda</taxon>
        <taxon>Heterobranchia</taxon>
        <taxon>Euthyneura</taxon>
        <taxon>Panpulmonata</taxon>
        <taxon>Sacoglossa</taxon>
        <taxon>Placobranchoidea</taxon>
        <taxon>Plakobranchidae</taxon>
        <taxon>Elysia</taxon>
    </lineage>
</organism>
<evidence type="ECO:0000313" key="1">
    <source>
        <dbReference type="EMBL" id="KAK3765585.1"/>
    </source>
</evidence>
<comment type="caution">
    <text evidence="1">The sequence shown here is derived from an EMBL/GenBank/DDBJ whole genome shotgun (WGS) entry which is preliminary data.</text>
</comment>
<keyword evidence="2" id="KW-1185">Reference proteome</keyword>
<reference evidence="1" key="1">
    <citation type="journal article" date="2023" name="G3 (Bethesda)">
        <title>A reference genome for the long-term kleptoplast-retaining sea slug Elysia crispata morphotype clarki.</title>
        <authorList>
            <person name="Eastman K.E."/>
            <person name="Pendleton A.L."/>
            <person name="Shaikh M.A."/>
            <person name="Suttiyut T."/>
            <person name="Ogas R."/>
            <person name="Tomko P."/>
            <person name="Gavelis G."/>
            <person name="Widhalm J.R."/>
            <person name="Wisecaver J.H."/>
        </authorList>
    </citation>
    <scope>NUCLEOTIDE SEQUENCE</scope>
    <source>
        <strain evidence="1">ECLA1</strain>
    </source>
</reference>
<sequence length="101" mass="11270">MSNSVPYRLSSMALKHLVLEDIIDRKPWTSELLVSKVTLNWSEWTDQLRRLVGAVSVVVVIVSTTWQSSRTGNDAYRYVCCFPLLNGAGSVPPTSAELSRD</sequence>